<keyword evidence="3 8" id="KW-0863">Zinc-finger</keyword>
<dbReference type="SUPFAM" id="SSF57667">
    <property type="entry name" value="beta-beta-alpha zinc fingers"/>
    <property type="match status" value="1"/>
</dbReference>
<keyword evidence="6" id="KW-0804">Transcription</keyword>
<dbReference type="OrthoDB" id="1708403at2759"/>
<dbReference type="PANTHER" id="PTHR45801:SF5">
    <property type="entry name" value="OS05G0286100 PROTEIN"/>
    <property type="match status" value="1"/>
</dbReference>
<evidence type="ECO:0000256" key="2">
    <source>
        <dbReference type="ARBA" id="ARBA00022723"/>
    </source>
</evidence>
<dbReference type="GO" id="GO:0008270">
    <property type="term" value="F:zinc ion binding"/>
    <property type="evidence" value="ECO:0007669"/>
    <property type="project" value="UniProtKB-KW"/>
</dbReference>
<evidence type="ECO:0000256" key="8">
    <source>
        <dbReference type="PROSITE-ProRule" id="PRU00042"/>
    </source>
</evidence>
<evidence type="ECO:0000259" key="10">
    <source>
        <dbReference type="PROSITE" id="PS50157"/>
    </source>
</evidence>
<protein>
    <submittedName>
        <fullName evidence="11">EARS</fullName>
    </submittedName>
</protein>
<dbReference type="AlphaFoldDB" id="A0A9W7HWT9"/>
<feature type="region of interest" description="Disordered" evidence="9">
    <location>
        <begin position="78"/>
        <end position="99"/>
    </location>
</feature>
<keyword evidence="4" id="KW-0862">Zinc</keyword>
<dbReference type="InterPro" id="IPR052426">
    <property type="entry name" value="Plant_dev_regulator"/>
</dbReference>
<keyword evidence="5" id="KW-0805">Transcription regulation</keyword>
<dbReference type="Proteomes" id="UP001165190">
    <property type="component" value="Unassembled WGS sequence"/>
</dbReference>
<dbReference type="Gene3D" id="3.30.160.60">
    <property type="entry name" value="Classic Zinc Finger"/>
    <property type="match status" value="1"/>
</dbReference>
<evidence type="ECO:0000313" key="11">
    <source>
        <dbReference type="EMBL" id="GMI84883.1"/>
    </source>
</evidence>
<feature type="domain" description="C2H2-type" evidence="10">
    <location>
        <begin position="52"/>
        <end position="79"/>
    </location>
</feature>
<accession>A0A9W7HWT9</accession>
<keyword evidence="2" id="KW-0479">Metal-binding</keyword>
<evidence type="ECO:0000256" key="5">
    <source>
        <dbReference type="ARBA" id="ARBA00023015"/>
    </source>
</evidence>
<dbReference type="PANTHER" id="PTHR45801">
    <property type="entry name" value="OS07G0101800 PROTEIN"/>
    <property type="match status" value="1"/>
</dbReference>
<gene>
    <name evidence="11" type="ORF">HRI_002157600</name>
</gene>
<dbReference type="SMART" id="SM00355">
    <property type="entry name" value="ZnF_C2H2"/>
    <property type="match status" value="1"/>
</dbReference>
<organism evidence="11 12">
    <name type="scientific">Hibiscus trionum</name>
    <name type="common">Flower of an hour</name>
    <dbReference type="NCBI Taxonomy" id="183268"/>
    <lineage>
        <taxon>Eukaryota</taxon>
        <taxon>Viridiplantae</taxon>
        <taxon>Streptophyta</taxon>
        <taxon>Embryophyta</taxon>
        <taxon>Tracheophyta</taxon>
        <taxon>Spermatophyta</taxon>
        <taxon>Magnoliopsida</taxon>
        <taxon>eudicotyledons</taxon>
        <taxon>Gunneridae</taxon>
        <taxon>Pentapetalae</taxon>
        <taxon>rosids</taxon>
        <taxon>malvids</taxon>
        <taxon>Malvales</taxon>
        <taxon>Malvaceae</taxon>
        <taxon>Malvoideae</taxon>
        <taxon>Hibiscus</taxon>
    </lineage>
</organism>
<reference evidence="11" key="1">
    <citation type="submission" date="2023-05" db="EMBL/GenBank/DDBJ databases">
        <title>Genome and transcriptome analyses reveal genes involved in the formation of fine ridges on petal epidermal cells in Hibiscus trionum.</title>
        <authorList>
            <person name="Koshimizu S."/>
            <person name="Masuda S."/>
            <person name="Ishii T."/>
            <person name="Shirasu K."/>
            <person name="Hoshino A."/>
            <person name="Arita M."/>
        </authorList>
    </citation>
    <scope>NUCLEOTIDE SEQUENCE</scope>
    <source>
        <strain evidence="11">Hamamatsu line</strain>
    </source>
</reference>
<dbReference type="InterPro" id="IPR036236">
    <property type="entry name" value="Znf_C2H2_sf"/>
</dbReference>
<keyword evidence="7" id="KW-0539">Nucleus</keyword>
<evidence type="ECO:0000313" key="12">
    <source>
        <dbReference type="Proteomes" id="UP001165190"/>
    </source>
</evidence>
<evidence type="ECO:0000256" key="6">
    <source>
        <dbReference type="ARBA" id="ARBA00023163"/>
    </source>
</evidence>
<evidence type="ECO:0000256" key="3">
    <source>
        <dbReference type="ARBA" id="ARBA00022771"/>
    </source>
</evidence>
<evidence type="ECO:0000256" key="7">
    <source>
        <dbReference type="ARBA" id="ARBA00023242"/>
    </source>
</evidence>
<dbReference type="Pfam" id="PF13912">
    <property type="entry name" value="zf-C2H2_6"/>
    <property type="match status" value="1"/>
</dbReference>
<dbReference type="GO" id="GO:0005634">
    <property type="term" value="C:nucleus"/>
    <property type="evidence" value="ECO:0007669"/>
    <property type="project" value="UniProtKB-SubCell"/>
</dbReference>
<evidence type="ECO:0000256" key="9">
    <source>
        <dbReference type="SAM" id="MobiDB-lite"/>
    </source>
</evidence>
<comment type="subcellular location">
    <subcellularLocation>
        <location evidence="1">Nucleus</location>
    </subcellularLocation>
</comment>
<dbReference type="PROSITE" id="PS00028">
    <property type="entry name" value="ZINC_FINGER_C2H2_1"/>
    <property type="match status" value="1"/>
</dbReference>
<proteinExistence type="predicted"/>
<name>A0A9W7HWT9_HIBTR</name>
<evidence type="ECO:0000256" key="1">
    <source>
        <dbReference type="ARBA" id="ARBA00004123"/>
    </source>
</evidence>
<comment type="caution">
    <text evidence="11">The sequence shown here is derived from an EMBL/GenBank/DDBJ whole genome shotgun (WGS) entry which is preliminary data.</text>
</comment>
<evidence type="ECO:0000256" key="4">
    <source>
        <dbReference type="ARBA" id="ARBA00022833"/>
    </source>
</evidence>
<dbReference type="EMBL" id="BSYR01000020">
    <property type="protein sequence ID" value="GMI84883.1"/>
    <property type="molecule type" value="Genomic_DNA"/>
</dbReference>
<dbReference type="InterPro" id="IPR013087">
    <property type="entry name" value="Znf_C2H2_type"/>
</dbReference>
<dbReference type="PROSITE" id="PS50157">
    <property type="entry name" value="ZINC_FINGER_C2H2_2"/>
    <property type="match status" value="1"/>
</dbReference>
<sequence>MEQARYWMLMRRQSLSLNSHFQVSSGESWEEKAFAEDAAGSLGGCIWPPRSYSCSFCRREFRSAQALGGHMNVHRRDRAKLKQSHSPEPAPKFPHRPAATGTTTSIVREEHEGRFFRSDSTAKTTLGNVISSFDDDVAINYKRRKVGVSTLPFLVVGVKPAVAGSLEDLDLELRL</sequence>
<keyword evidence="12" id="KW-1185">Reference proteome</keyword>